<evidence type="ECO:0000313" key="17">
    <source>
        <dbReference type="Proteomes" id="UP000440732"/>
    </source>
</evidence>
<evidence type="ECO:0000313" key="14">
    <source>
        <dbReference type="Proteomes" id="UP000433483"/>
    </source>
</evidence>
<dbReference type="Proteomes" id="UP000460718">
    <property type="component" value="Unassembled WGS sequence"/>
</dbReference>
<feature type="domain" description="CBM1" evidence="3">
    <location>
        <begin position="100"/>
        <end position="119"/>
    </location>
</feature>
<dbReference type="Proteomes" id="UP000433483">
    <property type="component" value="Unassembled WGS sequence"/>
</dbReference>
<protein>
    <recommendedName>
        <fullName evidence="3">CBM1 domain-containing protein</fullName>
    </recommendedName>
</protein>
<keyword evidence="14" id="KW-1185">Reference proteome</keyword>
<accession>A0A6A3TRX2</accession>
<organism evidence="8 17">
    <name type="scientific">Phytophthora fragariae</name>
    <dbReference type="NCBI Taxonomy" id="53985"/>
    <lineage>
        <taxon>Eukaryota</taxon>
        <taxon>Sar</taxon>
        <taxon>Stramenopiles</taxon>
        <taxon>Oomycota</taxon>
        <taxon>Peronosporomycetes</taxon>
        <taxon>Peronosporales</taxon>
        <taxon>Peronosporaceae</taxon>
        <taxon>Phytophthora</taxon>
    </lineage>
</organism>
<dbReference type="AlphaFoldDB" id="A0A6A3TRX2"/>
<dbReference type="GO" id="GO:0005576">
    <property type="term" value="C:extracellular region"/>
    <property type="evidence" value="ECO:0007669"/>
    <property type="project" value="InterPro"/>
</dbReference>
<feature type="chain" id="PRO_5036166146" description="CBM1 domain-containing protein" evidence="2">
    <location>
        <begin position="20"/>
        <end position="136"/>
    </location>
</feature>
<evidence type="ECO:0000313" key="15">
    <source>
        <dbReference type="Proteomes" id="UP000437068"/>
    </source>
</evidence>
<reference evidence="13 14" key="1">
    <citation type="submission" date="2018-08" db="EMBL/GenBank/DDBJ databases">
        <title>Genomic investigation of the strawberry pathogen Phytophthora fragariae indicates pathogenicity is determined by transcriptional variation in three key races.</title>
        <authorList>
            <person name="Adams T.M."/>
            <person name="Armitage A.D."/>
            <person name="Sobczyk M.K."/>
            <person name="Bates H.J."/>
            <person name="Dunwell J.M."/>
            <person name="Nellist C.F."/>
            <person name="Harrison R.J."/>
        </authorList>
    </citation>
    <scope>NUCLEOTIDE SEQUENCE [LARGE SCALE GENOMIC DNA]</scope>
    <source>
        <strain evidence="12 15">A4</strain>
        <strain evidence="11 16">BC-1</strain>
        <strain evidence="10 20">BC-23</strain>
        <strain evidence="9 14">NOV-27</strain>
        <strain evidence="8 17">NOV-5</strain>
        <strain evidence="6 18">NOV-71</strain>
        <strain evidence="4 13">NOV-9</strain>
        <strain evidence="7 21">ONT-3</strain>
        <strain evidence="5 19">SCRP245</strain>
    </source>
</reference>
<evidence type="ECO:0000313" key="7">
    <source>
        <dbReference type="EMBL" id="KAE9103581.1"/>
    </source>
</evidence>
<dbReference type="EMBL" id="QXFX01000813">
    <property type="protein sequence ID" value="KAE9103581.1"/>
    <property type="molecule type" value="Genomic_DNA"/>
</dbReference>
<dbReference type="GO" id="GO:0005975">
    <property type="term" value="P:carbohydrate metabolic process"/>
    <property type="evidence" value="ECO:0007669"/>
    <property type="project" value="InterPro"/>
</dbReference>
<dbReference type="InterPro" id="IPR000254">
    <property type="entry name" value="CBD"/>
</dbReference>
<dbReference type="EMBL" id="QXGD01000894">
    <property type="protein sequence ID" value="KAE9221035.1"/>
    <property type="molecule type" value="Genomic_DNA"/>
</dbReference>
<evidence type="ECO:0000313" key="12">
    <source>
        <dbReference type="EMBL" id="KAE9303219.1"/>
    </source>
</evidence>
<dbReference type="EMBL" id="QXGB01000801">
    <property type="protein sequence ID" value="KAE9203989.1"/>
    <property type="molecule type" value="Genomic_DNA"/>
</dbReference>
<gene>
    <name evidence="12" type="ORF">PF001_g13654</name>
    <name evidence="11" type="ORF">PF002_g15708</name>
    <name evidence="10" type="ORF">PF004_g13422</name>
    <name evidence="9" type="ORF">PF005_g13964</name>
    <name evidence="8" type="ORF">PF006_g13074</name>
    <name evidence="6" type="ORF">PF007_g14488</name>
    <name evidence="4" type="ORF">PF009_g15462</name>
    <name evidence="7" type="ORF">PF010_g13677</name>
    <name evidence="5" type="ORF">PF011_g12968</name>
</gene>
<dbReference type="Pfam" id="PF00734">
    <property type="entry name" value="CBM_1"/>
    <property type="match status" value="2"/>
</dbReference>
<evidence type="ECO:0000313" key="21">
    <source>
        <dbReference type="Proteomes" id="UP000488956"/>
    </source>
</evidence>
<evidence type="ECO:0000313" key="16">
    <source>
        <dbReference type="Proteomes" id="UP000440367"/>
    </source>
</evidence>
<proteinExistence type="predicted"/>
<comment type="caution">
    <text evidence="8">The sequence shown here is derived from an EMBL/GenBank/DDBJ whole genome shotgun (WGS) entry which is preliminary data.</text>
</comment>
<evidence type="ECO:0000256" key="2">
    <source>
        <dbReference type="SAM" id="SignalP"/>
    </source>
</evidence>
<evidence type="ECO:0000313" key="20">
    <source>
        <dbReference type="Proteomes" id="UP000476176"/>
    </source>
</evidence>
<dbReference type="OrthoDB" id="103858at2759"/>
<evidence type="ECO:0000259" key="3">
    <source>
        <dbReference type="Pfam" id="PF00734"/>
    </source>
</evidence>
<evidence type="ECO:0000313" key="10">
    <source>
        <dbReference type="EMBL" id="KAE9220124.1"/>
    </source>
</evidence>
<evidence type="ECO:0000313" key="6">
    <source>
        <dbReference type="EMBL" id="KAE9103211.1"/>
    </source>
</evidence>
<sequence>MKIFAVAAIAIATLSTVNAAEQASVHLRVHTKGGWCTITNESQCDGQNWTGSRCCAESSYECRWSDDGQNVKRCQKKWWNQQHQKDPEKGGWCSITNESQCDGQNWTGSRCCADPSYECRWSDDGQNVKRCQKKWH</sequence>
<dbReference type="EMBL" id="QXGE01000814">
    <property type="protein sequence ID" value="KAE9303219.1"/>
    <property type="molecule type" value="Genomic_DNA"/>
</dbReference>
<evidence type="ECO:0000313" key="13">
    <source>
        <dbReference type="Proteomes" id="UP000429523"/>
    </source>
</evidence>
<evidence type="ECO:0000256" key="1">
    <source>
        <dbReference type="ARBA" id="ARBA00022729"/>
    </source>
</evidence>
<feature type="domain" description="CBM1" evidence="3">
    <location>
        <begin position="43"/>
        <end position="63"/>
    </location>
</feature>
<dbReference type="Proteomes" id="UP000440367">
    <property type="component" value="Unassembled WGS sequence"/>
</dbReference>
<evidence type="ECO:0000313" key="8">
    <source>
        <dbReference type="EMBL" id="KAE9141766.1"/>
    </source>
</evidence>
<keyword evidence="1 2" id="KW-0732">Signal</keyword>
<dbReference type="Proteomes" id="UP000488956">
    <property type="component" value="Unassembled WGS sequence"/>
</dbReference>
<evidence type="ECO:0000313" key="19">
    <source>
        <dbReference type="Proteomes" id="UP000460718"/>
    </source>
</evidence>
<dbReference type="GO" id="GO:0030248">
    <property type="term" value="F:cellulose binding"/>
    <property type="evidence" value="ECO:0007669"/>
    <property type="project" value="InterPro"/>
</dbReference>
<dbReference type="Proteomes" id="UP000437068">
    <property type="component" value="Unassembled WGS sequence"/>
</dbReference>
<name>A0A6A3TRX2_9STRA</name>
<dbReference type="EMBL" id="QXFW01000777">
    <property type="protein sequence ID" value="KAE9003261.1"/>
    <property type="molecule type" value="Genomic_DNA"/>
</dbReference>
<evidence type="ECO:0000313" key="9">
    <source>
        <dbReference type="EMBL" id="KAE9203989.1"/>
    </source>
</evidence>
<dbReference type="EMBL" id="QXGA01000763">
    <property type="protein sequence ID" value="KAE9141766.1"/>
    <property type="molecule type" value="Genomic_DNA"/>
</dbReference>
<evidence type="ECO:0000313" key="18">
    <source>
        <dbReference type="Proteomes" id="UP000441208"/>
    </source>
</evidence>
<dbReference type="Proteomes" id="UP000476176">
    <property type="component" value="Unassembled WGS sequence"/>
</dbReference>
<feature type="signal peptide" evidence="2">
    <location>
        <begin position="1"/>
        <end position="19"/>
    </location>
</feature>
<dbReference type="Proteomes" id="UP000440732">
    <property type="component" value="Unassembled WGS sequence"/>
</dbReference>
<dbReference type="Proteomes" id="UP000429523">
    <property type="component" value="Unassembled WGS sequence"/>
</dbReference>
<dbReference type="EMBL" id="QXFZ01000843">
    <property type="protein sequence ID" value="KAE9103211.1"/>
    <property type="molecule type" value="Genomic_DNA"/>
</dbReference>
<evidence type="ECO:0000313" key="5">
    <source>
        <dbReference type="EMBL" id="KAE9003261.1"/>
    </source>
</evidence>
<dbReference type="EMBL" id="QXGC01000812">
    <property type="protein sequence ID" value="KAE9220124.1"/>
    <property type="molecule type" value="Genomic_DNA"/>
</dbReference>
<evidence type="ECO:0000313" key="4">
    <source>
        <dbReference type="EMBL" id="KAE8934563.1"/>
    </source>
</evidence>
<dbReference type="EMBL" id="QXGF01000893">
    <property type="protein sequence ID" value="KAE8934563.1"/>
    <property type="molecule type" value="Genomic_DNA"/>
</dbReference>
<dbReference type="Proteomes" id="UP000441208">
    <property type="component" value="Unassembled WGS sequence"/>
</dbReference>
<evidence type="ECO:0000313" key="11">
    <source>
        <dbReference type="EMBL" id="KAE9221035.1"/>
    </source>
</evidence>